<dbReference type="KEGG" id="hcu:MUN79_03845"/>
<dbReference type="InterPro" id="IPR050204">
    <property type="entry name" value="AraC_XylS_family_regulators"/>
</dbReference>
<dbReference type="Pfam" id="PF22200">
    <property type="entry name" value="ExsA_N"/>
    <property type="match status" value="1"/>
</dbReference>
<evidence type="ECO:0000313" key="6">
    <source>
        <dbReference type="Proteomes" id="UP000831796"/>
    </source>
</evidence>
<protein>
    <submittedName>
        <fullName evidence="5">AraC family transcriptional regulator</fullName>
    </submittedName>
</protein>
<dbReference type="GO" id="GO:0003700">
    <property type="term" value="F:DNA-binding transcription factor activity"/>
    <property type="evidence" value="ECO:0007669"/>
    <property type="project" value="InterPro"/>
</dbReference>
<dbReference type="SMART" id="SM00342">
    <property type="entry name" value="HTH_ARAC"/>
    <property type="match status" value="1"/>
</dbReference>
<evidence type="ECO:0000256" key="3">
    <source>
        <dbReference type="ARBA" id="ARBA00023163"/>
    </source>
</evidence>
<keyword evidence="2" id="KW-0238">DNA-binding</keyword>
<accession>A0A8T9Q646</accession>
<dbReference type="Gene3D" id="1.10.10.60">
    <property type="entry name" value="Homeodomain-like"/>
    <property type="match status" value="2"/>
</dbReference>
<proteinExistence type="predicted"/>
<gene>
    <name evidence="5" type="ORF">MUN79_03845</name>
</gene>
<evidence type="ECO:0000259" key="4">
    <source>
        <dbReference type="PROSITE" id="PS01124"/>
    </source>
</evidence>
<dbReference type="AlphaFoldDB" id="A0A8T9Q646"/>
<evidence type="ECO:0000256" key="2">
    <source>
        <dbReference type="ARBA" id="ARBA00023125"/>
    </source>
</evidence>
<dbReference type="InterPro" id="IPR054015">
    <property type="entry name" value="ExsA-like_N"/>
</dbReference>
<dbReference type="RefSeq" id="WP_244676471.1">
    <property type="nucleotide sequence ID" value="NZ_CP095046.1"/>
</dbReference>
<evidence type="ECO:0000256" key="1">
    <source>
        <dbReference type="ARBA" id="ARBA00023015"/>
    </source>
</evidence>
<keyword evidence="3" id="KW-0804">Transcription</keyword>
<evidence type="ECO:0000313" key="5">
    <source>
        <dbReference type="EMBL" id="UOQ73116.1"/>
    </source>
</evidence>
<sequence>MPRSTGALPATYLVPYTTALSSVRTKVTMRYHLFSFLLEGEKVVTYPTATKRITPGQFLLLPAGNCLTSEKLTGADDTYRSVLLFFSDEALTSFFTKYPDLKPGEGTAPVNYPFQVFEPDGFLTNFVQSLTLLLSAGPELSLGFQQLKLEELLLYVSQQQPAALQLLRASVHEVAENQRIRAVVEAELPVPITVEELAFLCHMSLSTFKRRFARLYGTPPNKWLTQQRLAIAAQLLRQGTLKASDVYDQAGYESMSSFIHSFKQVYGLTPKKFQMQHAS</sequence>
<dbReference type="Pfam" id="PF12833">
    <property type="entry name" value="HTH_18"/>
    <property type="match status" value="1"/>
</dbReference>
<dbReference type="PANTHER" id="PTHR46796">
    <property type="entry name" value="HTH-TYPE TRANSCRIPTIONAL ACTIVATOR RHAS-RELATED"/>
    <property type="match status" value="1"/>
</dbReference>
<dbReference type="SUPFAM" id="SSF46689">
    <property type="entry name" value="Homeodomain-like"/>
    <property type="match status" value="2"/>
</dbReference>
<dbReference type="EMBL" id="CP095046">
    <property type="protein sequence ID" value="UOQ73116.1"/>
    <property type="molecule type" value="Genomic_DNA"/>
</dbReference>
<reference evidence="5" key="1">
    <citation type="submission" date="2022-04" db="EMBL/GenBank/DDBJ databases">
        <title>Hymenobacter sp. isolated from the air.</title>
        <authorList>
            <person name="Won M."/>
            <person name="Lee C.-M."/>
            <person name="Woen H.-Y."/>
            <person name="Kwon S.-W."/>
        </authorList>
    </citation>
    <scope>NUCLEOTIDE SEQUENCE</scope>
    <source>
        <strain evidence="5">5116S-3</strain>
    </source>
</reference>
<dbReference type="Proteomes" id="UP000831796">
    <property type="component" value="Chromosome"/>
</dbReference>
<dbReference type="PROSITE" id="PS01124">
    <property type="entry name" value="HTH_ARAC_FAMILY_2"/>
    <property type="match status" value="1"/>
</dbReference>
<dbReference type="GO" id="GO:0043565">
    <property type="term" value="F:sequence-specific DNA binding"/>
    <property type="evidence" value="ECO:0007669"/>
    <property type="project" value="InterPro"/>
</dbReference>
<dbReference type="InterPro" id="IPR009057">
    <property type="entry name" value="Homeodomain-like_sf"/>
</dbReference>
<feature type="domain" description="HTH araC/xylS-type" evidence="4">
    <location>
        <begin position="178"/>
        <end position="276"/>
    </location>
</feature>
<keyword evidence="1" id="KW-0805">Transcription regulation</keyword>
<name>A0A8T9Q646_9BACT</name>
<dbReference type="InterPro" id="IPR018060">
    <property type="entry name" value="HTH_AraC"/>
</dbReference>
<organism evidence="5 6">
    <name type="scientific">Hymenobacter cellulosilyticus</name>
    <dbReference type="NCBI Taxonomy" id="2932248"/>
    <lineage>
        <taxon>Bacteria</taxon>
        <taxon>Pseudomonadati</taxon>
        <taxon>Bacteroidota</taxon>
        <taxon>Cytophagia</taxon>
        <taxon>Cytophagales</taxon>
        <taxon>Hymenobacteraceae</taxon>
        <taxon>Hymenobacter</taxon>
    </lineage>
</organism>
<keyword evidence="6" id="KW-1185">Reference proteome</keyword>